<dbReference type="EMBL" id="QGKX02000004">
    <property type="protein sequence ID" value="KAF3602876.1"/>
    <property type="molecule type" value="Genomic_DNA"/>
</dbReference>
<evidence type="ECO:0000313" key="2">
    <source>
        <dbReference type="Proteomes" id="UP000712600"/>
    </source>
</evidence>
<proteinExistence type="predicted"/>
<dbReference type="Proteomes" id="UP000712600">
    <property type="component" value="Unassembled WGS sequence"/>
</dbReference>
<evidence type="ECO:0000313" key="1">
    <source>
        <dbReference type="EMBL" id="KAF3602876.1"/>
    </source>
</evidence>
<dbReference type="AlphaFoldDB" id="A0A8S9SMS9"/>
<comment type="caution">
    <text evidence="1">The sequence shown here is derived from an EMBL/GenBank/DDBJ whole genome shotgun (WGS) entry which is preliminary data.</text>
</comment>
<name>A0A8S9SMS9_BRACR</name>
<gene>
    <name evidence="1" type="ORF">F2Q69_00038139</name>
</gene>
<reference evidence="1" key="1">
    <citation type="submission" date="2019-12" db="EMBL/GenBank/DDBJ databases">
        <title>Genome sequencing and annotation of Brassica cretica.</title>
        <authorList>
            <person name="Studholme D.J."/>
            <person name="Sarris P."/>
        </authorList>
    </citation>
    <scope>NUCLEOTIDE SEQUENCE</scope>
    <source>
        <strain evidence="1">PFS-109/04</strain>
        <tissue evidence="1">Leaf</tissue>
    </source>
</reference>
<organism evidence="1 2">
    <name type="scientific">Brassica cretica</name>
    <name type="common">Mustard</name>
    <dbReference type="NCBI Taxonomy" id="69181"/>
    <lineage>
        <taxon>Eukaryota</taxon>
        <taxon>Viridiplantae</taxon>
        <taxon>Streptophyta</taxon>
        <taxon>Embryophyta</taxon>
        <taxon>Tracheophyta</taxon>
        <taxon>Spermatophyta</taxon>
        <taxon>Magnoliopsida</taxon>
        <taxon>eudicotyledons</taxon>
        <taxon>Gunneridae</taxon>
        <taxon>Pentapetalae</taxon>
        <taxon>rosids</taxon>
        <taxon>malvids</taxon>
        <taxon>Brassicales</taxon>
        <taxon>Brassicaceae</taxon>
        <taxon>Brassiceae</taxon>
        <taxon>Brassica</taxon>
    </lineage>
</organism>
<accession>A0A8S9SMS9</accession>
<sequence length="103" mass="11530">MVHRVIEANDSGYDIEFFSRSVRQTTYLGSRLAVDNLPGSRLVNAEGSLLRGSFPGSGQAAGRLHPGGYVLSPKAQYPLRDMDEQFASGWRRTRNHDNWPPRL</sequence>
<protein>
    <submittedName>
        <fullName evidence="1">Uncharacterized protein</fullName>
    </submittedName>
</protein>